<evidence type="ECO:0008006" key="4">
    <source>
        <dbReference type="Google" id="ProtNLM"/>
    </source>
</evidence>
<dbReference type="SUPFAM" id="SSF53474">
    <property type="entry name" value="alpha/beta-Hydrolases"/>
    <property type="match status" value="1"/>
</dbReference>
<protein>
    <recommendedName>
        <fullName evidence="4">Alpha/beta hydrolase</fullName>
    </recommendedName>
</protein>
<sequence>MKVLKSVALASLLSFTGFGQHAFASSSLKKPILHDFDDDGVDGGLYRPSVAGPKSRIAVYIMHAEQDYTSFVACEALQERGFTVFCANNDASKSGYMSDLNFEDMMTNVNQGMTYLRNLTDIDKVVILGHSGGGAMMAAYQGIAENGASACQGSEKIYPCSDEMDDLEPADGLILLDANYGLSTMAFLSLSPAIIDESSPSKINETLNVFNPANGFNNNTRSNYTAEFKKAFQSGAVARNNRIIKHAQERLAAIEAGNGTYSDDEPFTVPASLYIGFNNLFFAQDTRYLAHTTHAWPLLHKNGTTTQVVRSVRVPANFKSFADQWEGGALKSTVKRYLSTFAIRVGDDYNLRADGIDGIDYASSNLAPVASIRGVSVPLLTMGMTGHYEYLNAEKLHLAAGSNDTTIAFVEGAQHTIDTCTACESFPGEFGNTVVTCFNHVENWLAKKGRFI</sequence>
<reference evidence="2 3" key="1">
    <citation type="journal article" date="2023" name="IMA Fungus">
        <title>Comparative genomic study of the Penicillium genus elucidates a diverse pangenome and 15 lateral gene transfer events.</title>
        <authorList>
            <person name="Petersen C."/>
            <person name="Sorensen T."/>
            <person name="Nielsen M.R."/>
            <person name="Sondergaard T.E."/>
            <person name="Sorensen J.L."/>
            <person name="Fitzpatrick D.A."/>
            <person name="Frisvad J.C."/>
            <person name="Nielsen K.L."/>
        </authorList>
    </citation>
    <scope>NUCLEOTIDE SEQUENCE [LARGE SCALE GENOMIC DNA]</scope>
    <source>
        <strain evidence="2 3">IBT 3361</strain>
    </source>
</reference>
<dbReference type="InterPro" id="IPR029058">
    <property type="entry name" value="AB_hydrolase_fold"/>
</dbReference>
<dbReference type="Proteomes" id="UP001220256">
    <property type="component" value="Unassembled WGS sequence"/>
</dbReference>
<accession>A0ABQ8WWL0</accession>
<evidence type="ECO:0000313" key="3">
    <source>
        <dbReference type="Proteomes" id="UP001220256"/>
    </source>
</evidence>
<keyword evidence="1" id="KW-0732">Signal</keyword>
<proteinExistence type="predicted"/>
<organism evidence="2 3">
    <name type="scientific">Penicillium chrysogenum</name>
    <name type="common">Penicillium notatum</name>
    <dbReference type="NCBI Taxonomy" id="5076"/>
    <lineage>
        <taxon>Eukaryota</taxon>
        <taxon>Fungi</taxon>
        <taxon>Dikarya</taxon>
        <taxon>Ascomycota</taxon>
        <taxon>Pezizomycotina</taxon>
        <taxon>Eurotiomycetes</taxon>
        <taxon>Eurotiomycetidae</taxon>
        <taxon>Eurotiales</taxon>
        <taxon>Aspergillaceae</taxon>
        <taxon>Penicillium</taxon>
        <taxon>Penicillium chrysogenum species complex</taxon>
    </lineage>
</organism>
<feature type="signal peptide" evidence="1">
    <location>
        <begin position="1"/>
        <end position="19"/>
    </location>
</feature>
<evidence type="ECO:0000313" key="2">
    <source>
        <dbReference type="EMBL" id="KAJ5283232.1"/>
    </source>
</evidence>
<evidence type="ECO:0000256" key="1">
    <source>
        <dbReference type="SAM" id="SignalP"/>
    </source>
</evidence>
<feature type="chain" id="PRO_5045796358" description="Alpha/beta hydrolase" evidence="1">
    <location>
        <begin position="20"/>
        <end position="452"/>
    </location>
</feature>
<dbReference type="Gene3D" id="3.40.50.1820">
    <property type="entry name" value="alpha/beta hydrolase"/>
    <property type="match status" value="1"/>
</dbReference>
<dbReference type="EMBL" id="JAPVEB010000001">
    <property type="protein sequence ID" value="KAJ5283232.1"/>
    <property type="molecule type" value="Genomic_DNA"/>
</dbReference>
<name>A0ABQ8WWL0_PENCH</name>
<gene>
    <name evidence="2" type="ORF">N7505_001212</name>
</gene>
<comment type="caution">
    <text evidence="2">The sequence shown here is derived from an EMBL/GenBank/DDBJ whole genome shotgun (WGS) entry which is preliminary data.</text>
</comment>
<keyword evidence="3" id="KW-1185">Reference proteome</keyword>